<feature type="transmembrane region" description="Helical" evidence="9">
    <location>
        <begin position="246"/>
        <end position="269"/>
    </location>
</feature>
<dbReference type="GO" id="GO:0005290">
    <property type="term" value="F:L-histidine transmembrane transporter activity"/>
    <property type="evidence" value="ECO:0007669"/>
    <property type="project" value="TreeGrafter"/>
</dbReference>
<keyword evidence="4" id="KW-0926">Vacuole</keyword>
<evidence type="ECO:0000256" key="8">
    <source>
        <dbReference type="ARBA" id="ARBA00023136"/>
    </source>
</evidence>
<feature type="transmembrane region" description="Helical" evidence="9">
    <location>
        <begin position="40"/>
        <end position="64"/>
    </location>
</feature>
<keyword evidence="5 9" id="KW-0812">Transmembrane</keyword>
<dbReference type="PANTHER" id="PTHR22950:SF678">
    <property type="entry name" value="VACUOLAR AMINO ACID TRANSPORTER 5-RELATED"/>
    <property type="match status" value="1"/>
</dbReference>
<feature type="domain" description="Amino acid transporter transmembrane" evidence="10">
    <location>
        <begin position="9"/>
        <end position="470"/>
    </location>
</feature>
<evidence type="ECO:0000256" key="7">
    <source>
        <dbReference type="ARBA" id="ARBA00022989"/>
    </source>
</evidence>
<organism evidence="11 12">
    <name type="scientific">Maudiozyma barnettii</name>
    <dbReference type="NCBI Taxonomy" id="61262"/>
    <lineage>
        <taxon>Eukaryota</taxon>
        <taxon>Fungi</taxon>
        <taxon>Dikarya</taxon>
        <taxon>Ascomycota</taxon>
        <taxon>Saccharomycotina</taxon>
        <taxon>Saccharomycetes</taxon>
        <taxon>Saccharomycetales</taxon>
        <taxon>Saccharomycetaceae</taxon>
        <taxon>Maudiozyma</taxon>
    </lineage>
</organism>
<evidence type="ECO:0000256" key="9">
    <source>
        <dbReference type="SAM" id="Phobius"/>
    </source>
</evidence>
<dbReference type="GO" id="GO:0005302">
    <property type="term" value="F:L-tyrosine transmembrane transporter activity"/>
    <property type="evidence" value="ECO:0007669"/>
    <property type="project" value="TreeGrafter"/>
</dbReference>
<dbReference type="GO" id="GO:0000329">
    <property type="term" value="C:fungal-type vacuole membrane"/>
    <property type="evidence" value="ECO:0007669"/>
    <property type="project" value="TreeGrafter"/>
</dbReference>
<dbReference type="GO" id="GO:0015194">
    <property type="term" value="F:L-serine transmembrane transporter activity"/>
    <property type="evidence" value="ECO:0007669"/>
    <property type="project" value="TreeGrafter"/>
</dbReference>
<feature type="transmembrane region" description="Helical" evidence="9">
    <location>
        <begin position="453"/>
        <end position="477"/>
    </location>
</feature>
<evidence type="ECO:0000256" key="6">
    <source>
        <dbReference type="ARBA" id="ARBA00022970"/>
    </source>
</evidence>
<evidence type="ECO:0000313" key="11">
    <source>
        <dbReference type="EMBL" id="CAB4252150.1"/>
    </source>
</evidence>
<comment type="caution">
    <text evidence="11">The sequence shown here is derived from an EMBL/GenBank/DDBJ whole genome shotgun (WGS) entry which is preliminary data.</text>
</comment>
<dbReference type="Proteomes" id="UP000644660">
    <property type="component" value="Unassembled WGS sequence"/>
</dbReference>
<dbReference type="GO" id="GO:0015189">
    <property type="term" value="F:L-lysine transmembrane transporter activity"/>
    <property type="evidence" value="ECO:0007669"/>
    <property type="project" value="TreeGrafter"/>
</dbReference>
<dbReference type="RefSeq" id="XP_041404189.1">
    <property type="nucleotide sequence ID" value="XM_041548255.1"/>
</dbReference>
<feature type="transmembrane region" description="Helical" evidence="9">
    <location>
        <begin position="215"/>
        <end position="234"/>
    </location>
</feature>
<dbReference type="InterPro" id="IPR013057">
    <property type="entry name" value="AA_transpt_TM"/>
</dbReference>
<keyword evidence="12" id="KW-1185">Reference proteome</keyword>
<feature type="transmembrane region" description="Helical" evidence="9">
    <location>
        <begin position="422"/>
        <end position="441"/>
    </location>
</feature>
<gene>
    <name evidence="11" type="ORF">KABA2_01S07172</name>
</gene>
<dbReference type="GeneID" id="64855274"/>
<sequence length="482" mass="54732">MLYYCRVSSTVKDGVARLMNTLCSAGLLAIPYIYRPFGLVTGICMTFFVSLLALIGLLVQAQVIRYVSLRYASFFSLAQITSPKLGIIFDFAIASRCFCSCVIHLLVIRDLLPVPFTSNSESMTEFLLSPRIQLTFITVIVIIPFCFSRNVCVTKHLMRLSIMVLVYFGCVITILFWMKPGDLKDYRGKISIGIPHNINDDDNDDDDDSNMLKSMALLIFVFNSHHHMFAMINEQEEIRFCEVKKIAMIVSSIQFFIALFIGVVGYLTFGNNVSENILCLYPALWSVSILKFFYIILMISCFLFQCYPLRASLNRIINWIQNRFYNKAVGDTFNDQSRNSDASAITMVYDQTTPLLTCEGHTIPIEELVEEGSNKQLVIMPMTERNFKIYSSAILICAYLIAMTKITMISVLVFVGSTSSAVISYILPGIFAYQLIGIEYESFCTKRPFITSFFKYAGLCLAIFGIFVLMLYTIFILPHEIF</sequence>
<feature type="transmembrane region" description="Helical" evidence="9">
    <location>
        <begin position="160"/>
        <end position="178"/>
    </location>
</feature>
<keyword evidence="6" id="KW-0029">Amino-acid transport</keyword>
<dbReference type="OrthoDB" id="28208at2759"/>
<keyword evidence="7 9" id="KW-1133">Transmembrane helix</keyword>
<evidence type="ECO:0000256" key="4">
    <source>
        <dbReference type="ARBA" id="ARBA00022554"/>
    </source>
</evidence>
<keyword evidence="8 9" id="KW-0472">Membrane</keyword>
<comment type="subcellular location">
    <subcellularLocation>
        <location evidence="1">Vacuole membrane</location>
        <topology evidence="1">Multi-pass membrane protein</topology>
    </subcellularLocation>
</comment>
<evidence type="ECO:0000259" key="10">
    <source>
        <dbReference type="Pfam" id="PF01490"/>
    </source>
</evidence>
<proteinExistence type="inferred from homology"/>
<dbReference type="PANTHER" id="PTHR22950">
    <property type="entry name" value="AMINO ACID TRANSPORTER"/>
    <property type="match status" value="1"/>
</dbReference>
<name>A0A8H2VBD0_9SACH</name>
<dbReference type="EMBL" id="CAEFZW010000001">
    <property type="protein sequence ID" value="CAB4252150.1"/>
    <property type="molecule type" value="Genomic_DNA"/>
</dbReference>
<dbReference type="GO" id="GO:0005313">
    <property type="term" value="F:L-glutamate transmembrane transporter activity"/>
    <property type="evidence" value="ECO:0007669"/>
    <property type="project" value="TreeGrafter"/>
</dbReference>
<feature type="transmembrane region" description="Helical" evidence="9">
    <location>
        <begin position="128"/>
        <end position="148"/>
    </location>
</feature>
<dbReference type="AlphaFoldDB" id="A0A8H2VBD0"/>
<dbReference type="GO" id="GO:0061459">
    <property type="term" value="F:L-arginine transmembrane transporter activity"/>
    <property type="evidence" value="ECO:0007669"/>
    <property type="project" value="TreeGrafter"/>
</dbReference>
<evidence type="ECO:0000256" key="2">
    <source>
        <dbReference type="ARBA" id="ARBA00008066"/>
    </source>
</evidence>
<dbReference type="Pfam" id="PF01490">
    <property type="entry name" value="Aa_trans"/>
    <property type="match status" value="1"/>
</dbReference>
<accession>A0A8H2VBD0</accession>
<comment type="similarity">
    <text evidence="2">Belongs to the amino acid/polyamine transporter 2 family.</text>
</comment>
<evidence type="ECO:0000256" key="1">
    <source>
        <dbReference type="ARBA" id="ARBA00004128"/>
    </source>
</evidence>
<feature type="transmembrane region" description="Helical" evidence="9">
    <location>
        <begin position="85"/>
        <end position="108"/>
    </location>
</feature>
<feature type="transmembrane region" description="Helical" evidence="9">
    <location>
        <begin position="289"/>
        <end position="307"/>
    </location>
</feature>
<evidence type="ECO:0000256" key="5">
    <source>
        <dbReference type="ARBA" id="ARBA00022692"/>
    </source>
</evidence>
<keyword evidence="3" id="KW-0813">Transport</keyword>
<reference evidence="11 12" key="1">
    <citation type="submission" date="2020-05" db="EMBL/GenBank/DDBJ databases">
        <authorList>
            <person name="Casaregola S."/>
            <person name="Devillers H."/>
            <person name="Grondin C."/>
        </authorList>
    </citation>
    <scope>NUCLEOTIDE SEQUENCE [LARGE SCALE GENOMIC DNA]</scope>
    <source>
        <strain evidence="11 12">CLIB 1767</strain>
    </source>
</reference>
<feature type="transmembrane region" description="Helical" evidence="9">
    <location>
        <begin position="389"/>
        <end position="416"/>
    </location>
</feature>
<evidence type="ECO:0000313" key="12">
    <source>
        <dbReference type="Proteomes" id="UP000644660"/>
    </source>
</evidence>
<protein>
    <submittedName>
        <fullName evidence="11">Similar to Saccharomyces cerevisiae YER119C AVT6 Vacuolar aspartate and glutamate exporter</fullName>
    </submittedName>
</protein>
<evidence type="ECO:0000256" key="3">
    <source>
        <dbReference type="ARBA" id="ARBA00022448"/>
    </source>
</evidence>